<feature type="transmembrane region" description="Helical" evidence="1">
    <location>
        <begin position="225"/>
        <end position="244"/>
    </location>
</feature>
<keyword evidence="4" id="KW-1185">Reference proteome</keyword>
<dbReference type="STRING" id="323098.Nwi_1540"/>
<dbReference type="OrthoDB" id="9799970at2"/>
<dbReference type="Pfam" id="PF13539">
    <property type="entry name" value="Peptidase_M15_4"/>
    <property type="match status" value="1"/>
</dbReference>
<dbReference type="EMBL" id="CP000115">
    <property type="protein sequence ID" value="ABA04801.1"/>
    <property type="molecule type" value="Genomic_DNA"/>
</dbReference>
<keyword evidence="1" id="KW-0472">Membrane</keyword>
<dbReference type="HOGENOM" id="CLU_1085167_0_0_5"/>
<reference evidence="3 4" key="1">
    <citation type="journal article" date="2006" name="Appl. Environ. Microbiol.">
        <title>Genome sequence of the chemolithoautotrophic nitrite-oxidizing bacterium Nitrobacter winogradskyi Nb-255.</title>
        <authorList>
            <person name="Starkenburg S.R."/>
            <person name="Chain P.S."/>
            <person name="Sayavedra-Soto L.A."/>
            <person name="Hauser L."/>
            <person name="Land M.L."/>
            <person name="Larimer F.W."/>
            <person name="Malfatti S.A."/>
            <person name="Klotz M.G."/>
            <person name="Bottomley P.J."/>
            <person name="Arp D.J."/>
            <person name="Hickey W.J."/>
        </authorList>
    </citation>
    <scope>NUCLEOTIDE SEQUENCE [LARGE SCALE GENOMIC DNA]</scope>
    <source>
        <strain evidence="4">ATCC 25391 / DSM 10237 / CIP 104748 / NCIMB 11846 / Nb-255</strain>
    </source>
</reference>
<dbReference type="SUPFAM" id="SSF55166">
    <property type="entry name" value="Hedgehog/DD-peptidase"/>
    <property type="match status" value="1"/>
</dbReference>
<gene>
    <name evidence="3" type="ordered locus">Nwi_1540</name>
</gene>
<evidence type="ECO:0000313" key="3">
    <source>
        <dbReference type="EMBL" id="ABA04801.1"/>
    </source>
</evidence>
<accession>Q3SSE0</accession>
<dbReference type="InterPro" id="IPR009045">
    <property type="entry name" value="Zn_M74/Hedgehog-like"/>
</dbReference>
<dbReference type="KEGG" id="nwi:Nwi_1540"/>
<dbReference type="Gene3D" id="3.30.1380.10">
    <property type="match status" value="1"/>
</dbReference>
<keyword evidence="1" id="KW-1133">Transmembrane helix</keyword>
<evidence type="ECO:0000313" key="4">
    <source>
        <dbReference type="Proteomes" id="UP000002531"/>
    </source>
</evidence>
<name>Q3SSE0_NITWN</name>
<dbReference type="eggNOG" id="COG0741">
    <property type="taxonomic scope" value="Bacteria"/>
</dbReference>
<evidence type="ECO:0000256" key="1">
    <source>
        <dbReference type="SAM" id="Phobius"/>
    </source>
</evidence>
<organism evidence="3 4">
    <name type="scientific">Nitrobacter winogradskyi (strain ATCC 25391 / DSM 10237 / CIP 104748 / NCIMB 11846 / Nb-255)</name>
    <dbReference type="NCBI Taxonomy" id="323098"/>
    <lineage>
        <taxon>Bacteria</taxon>
        <taxon>Pseudomonadati</taxon>
        <taxon>Pseudomonadota</taxon>
        <taxon>Alphaproteobacteria</taxon>
        <taxon>Hyphomicrobiales</taxon>
        <taxon>Nitrobacteraceae</taxon>
        <taxon>Nitrobacter</taxon>
    </lineage>
</organism>
<dbReference type="RefSeq" id="WP_011314807.1">
    <property type="nucleotide sequence ID" value="NC_007406.1"/>
</dbReference>
<dbReference type="AlphaFoldDB" id="Q3SSE0"/>
<dbReference type="GO" id="GO:0008233">
    <property type="term" value="F:peptidase activity"/>
    <property type="evidence" value="ECO:0007669"/>
    <property type="project" value="InterPro"/>
</dbReference>
<dbReference type="Proteomes" id="UP000002531">
    <property type="component" value="Chromosome"/>
</dbReference>
<feature type="transmembrane region" description="Helical" evidence="1">
    <location>
        <begin position="200"/>
        <end position="219"/>
    </location>
</feature>
<dbReference type="InterPro" id="IPR039561">
    <property type="entry name" value="Peptidase_M15C"/>
</dbReference>
<feature type="domain" description="Peptidase M15C" evidence="2">
    <location>
        <begin position="93"/>
        <end position="152"/>
    </location>
</feature>
<proteinExistence type="predicted"/>
<evidence type="ECO:0000259" key="2">
    <source>
        <dbReference type="Pfam" id="PF13539"/>
    </source>
</evidence>
<sequence>MTKWPRDNQADLLAFYGTPGRDVERQLVDVVPPFQMYYDGKPISRIRFHRKAAGALRAALDEIWEHYGRDQRRIDALGISKYAGAYNPRKVRGSATRWSNHAYGAAIDLNAEQNGLGAGRGTMPQPVINAFKRQGARWGGDYRGRTDPMHFEFCDASGYPGVTPVKLFDAPEIDADSDAHIEHSAAIDVSPKPTWLRRKWKAVTGWFSGGAGLGFFGYLTDWRVIAVLLGAMVLVAVLFVLFMGPSNVRAWIKRQVN</sequence>
<protein>
    <recommendedName>
        <fullName evidence="2">Peptidase M15C domain-containing protein</fullName>
    </recommendedName>
</protein>
<keyword evidence="1" id="KW-0812">Transmembrane</keyword>